<evidence type="ECO:0000313" key="5">
    <source>
        <dbReference type="Proteomes" id="UP000282378"/>
    </source>
</evidence>
<dbReference type="InterPro" id="IPR016036">
    <property type="entry name" value="Malonyl_transacylase_ACP-bd"/>
</dbReference>
<dbReference type="GO" id="GO:0004312">
    <property type="term" value="F:fatty acid synthase activity"/>
    <property type="evidence" value="ECO:0007669"/>
    <property type="project" value="TreeGrafter"/>
</dbReference>
<dbReference type="InterPro" id="IPR016035">
    <property type="entry name" value="Acyl_Trfase/lysoPLipase"/>
</dbReference>
<dbReference type="GO" id="GO:0005886">
    <property type="term" value="C:plasma membrane"/>
    <property type="evidence" value="ECO:0007669"/>
    <property type="project" value="TreeGrafter"/>
</dbReference>
<organism evidence="4 5">
    <name type="scientific">Pseudomonas syringae pv. maculicola</name>
    <dbReference type="NCBI Taxonomy" id="59511"/>
    <lineage>
        <taxon>Bacteria</taxon>
        <taxon>Pseudomonadati</taxon>
        <taxon>Pseudomonadota</taxon>
        <taxon>Gammaproteobacteria</taxon>
        <taxon>Pseudomonadales</taxon>
        <taxon>Pseudomonadaceae</taxon>
        <taxon>Pseudomonas</taxon>
    </lineage>
</organism>
<keyword evidence="2" id="KW-0597">Phosphoprotein</keyword>
<comment type="caution">
    <text evidence="4">The sequence shown here is derived from an EMBL/GenBank/DDBJ whole genome shotgun (WGS) entry which is preliminary data.</text>
</comment>
<dbReference type="PANTHER" id="PTHR43775:SF37">
    <property type="entry name" value="SI:DKEY-61P9.11"/>
    <property type="match status" value="1"/>
</dbReference>
<dbReference type="GO" id="GO:0005737">
    <property type="term" value="C:cytoplasm"/>
    <property type="evidence" value="ECO:0007669"/>
    <property type="project" value="TreeGrafter"/>
</dbReference>
<dbReference type="AlphaFoldDB" id="A0A3M2V1B3"/>
<proteinExistence type="predicted"/>
<evidence type="ECO:0000259" key="3">
    <source>
        <dbReference type="SMART" id="SM00827"/>
    </source>
</evidence>
<dbReference type="SUPFAM" id="SSF52151">
    <property type="entry name" value="FabD/lysophospholipase-like"/>
    <property type="match status" value="1"/>
</dbReference>
<dbReference type="SMART" id="SM00827">
    <property type="entry name" value="PKS_AT"/>
    <property type="match status" value="1"/>
</dbReference>
<dbReference type="EMBL" id="RBNL01004401">
    <property type="protein sequence ID" value="RML32478.1"/>
    <property type="molecule type" value="Genomic_DNA"/>
</dbReference>
<name>A0A3M2V1B3_PSEYM</name>
<feature type="non-terminal residue" evidence="4">
    <location>
        <position position="215"/>
    </location>
</feature>
<feature type="domain" description="Malonyl-CoA:ACP transacylase (MAT)" evidence="3">
    <location>
        <begin position="1"/>
        <end position="215"/>
    </location>
</feature>
<evidence type="ECO:0000256" key="1">
    <source>
        <dbReference type="ARBA" id="ARBA00022450"/>
    </source>
</evidence>
<dbReference type="GO" id="GO:0071770">
    <property type="term" value="P:DIM/DIP cell wall layer assembly"/>
    <property type="evidence" value="ECO:0007669"/>
    <property type="project" value="TreeGrafter"/>
</dbReference>
<evidence type="ECO:0000256" key="2">
    <source>
        <dbReference type="ARBA" id="ARBA00022553"/>
    </source>
</evidence>
<dbReference type="InterPro" id="IPR050091">
    <property type="entry name" value="PKS_NRPS_Biosynth_Enz"/>
</dbReference>
<dbReference type="Proteomes" id="UP000282378">
    <property type="component" value="Unassembled WGS sequence"/>
</dbReference>
<accession>A0A3M2V1B3</accession>
<gene>
    <name evidence="4" type="ORF">APX70_07688</name>
</gene>
<keyword evidence="1" id="KW-0596">Phosphopantetheine</keyword>
<dbReference type="SUPFAM" id="SSF55048">
    <property type="entry name" value="Probable ACP-binding domain of malonyl-CoA ACP transacylase"/>
    <property type="match status" value="1"/>
</dbReference>
<dbReference type="GO" id="GO:0006633">
    <property type="term" value="P:fatty acid biosynthetic process"/>
    <property type="evidence" value="ECO:0007669"/>
    <property type="project" value="TreeGrafter"/>
</dbReference>
<reference evidence="4 5" key="1">
    <citation type="submission" date="2018-08" db="EMBL/GenBank/DDBJ databases">
        <title>Recombination of ecologically and evolutionarily significant loci maintains genetic cohesion in the Pseudomonas syringae species complex.</title>
        <authorList>
            <person name="Dillon M."/>
            <person name="Thakur S."/>
            <person name="Almeida R.N.D."/>
            <person name="Weir B.S."/>
            <person name="Guttman D.S."/>
        </authorList>
    </citation>
    <scope>NUCLEOTIDE SEQUENCE [LARGE SCALE GENOMIC DNA]</scope>
    <source>
        <strain evidence="4 5">88_10</strain>
    </source>
</reference>
<dbReference type="InterPro" id="IPR014043">
    <property type="entry name" value="Acyl_transferase_dom"/>
</dbReference>
<dbReference type="Pfam" id="PF00698">
    <property type="entry name" value="Acyl_transf_1"/>
    <property type="match status" value="1"/>
</dbReference>
<evidence type="ECO:0000313" key="4">
    <source>
        <dbReference type="EMBL" id="RML32478.1"/>
    </source>
</evidence>
<sequence length="215" mass="23334">MAAHWREAGLSPDLLIGHSVGEFAAVVIAGIYRLEDILPLVIIRGRLMNQCAAQGSMLAVFCDAATLQPLALEHGVEIAVHNAAQHLVASGERHAIRALAQTLQQRNLRHNHLSVAGAAHSRLLDPILDEFQKASAALRPAQAKIPLISTLTGQPLSHAELERGDYWRRHLRQPVRYHQALTHALQTGVTIALELGADAPLTGIGTRLEHAGVHW</sequence>
<dbReference type="Gene3D" id="3.40.366.10">
    <property type="entry name" value="Malonyl-Coenzyme A Acyl Carrier Protein, domain 2"/>
    <property type="match status" value="1"/>
</dbReference>
<protein>
    <submittedName>
        <fullName evidence="4">Yersiniabactin polyketide/non-ribosomal peptide synthetase</fullName>
    </submittedName>
</protein>
<dbReference type="PANTHER" id="PTHR43775">
    <property type="entry name" value="FATTY ACID SYNTHASE"/>
    <property type="match status" value="1"/>
</dbReference>
<dbReference type="InterPro" id="IPR001227">
    <property type="entry name" value="Ac_transferase_dom_sf"/>
</dbReference>